<feature type="transmembrane region" description="Helical" evidence="1">
    <location>
        <begin position="200"/>
        <end position="218"/>
    </location>
</feature>
<keyword evidence="1" id="KW-0812">Transmembrane</keyword>
<dbReference type="Proteomes" id="UP001278766">
    <property type="component" value="Unassembled WGS sequence"/>
</dbReference>
<keyword evidence="1" id="KW-0472">Membrane</keyword>
<reference evidence="2" key="2">
    <citation type="submission" date="2023-06" db="EMBL/GenBank/DDBJ databases">
        <authorList>
            <consortium name="Lawrence Berkeley National Laboratory"/>
            <person name="Haridas S."/>
            <person name="Hensen N."/>
            <person name="Bonometti L."/>
            <person name="Westerberg I."/>
            <person name="Brannstrom I.O."/>
            <person name="Guillou S."/>
            <person name="Cros-Aarteil S."/>
            <person name="Calhoun S."/>
            <person name="Kuo A."/>
            <person name="Mondo S."/>
            <person name="Pangilinan J."/>
            <person name="Riley R."/>
            <person name="Labutti K."/>
            <person name="Andreopoulos B."/>
            <person name="Lipzen A."/>
            <person name="Chen C."/>
            <person name="Yanf M."/>
            <person name="Daum C."/>
            <person name="Ng V."/>
            <person name="Clum A."/>
            <person name="Steindorff A."/>
            <person name="Ohm R."/>
            <person name="Martin F."/>
            <person name="Silar P."/>
            <person name="Natvig D."/>
            <person name="Lalanne C."/>
            <person name="Gautier V."/>
            <person name="Ament-Velasquez S.L."/>
            <person name="Kruys A."/>
            <person name="Hutchinson M.I."/>
            <person name="Powell A.J."/>
            <person name="Barry K."/>
            <person name="Miller A.N."/>
            <person name="Grigoriev I.V."/>
            <person name="Debuchy R."/>
            <person name="Gladieux P."/>
            <person name="Thoren M.H."/>
            <person name="Johannesson H."/>
        </authorList>
    </citation>
    <scope>NUCLEOTIDE SEQUENCE</scope>
    <source>
        <strain evidence="2">CBS 168.71</strain>
    </source>
</reference>
<dbReference type="RefSeq" id="XP_062655801.1">
    <property type="nucleotide sequence ID" value="XM_062799647.1"/>
</dbReference>
<proteinExistence type="predicted"/>
<reference evidence="2" key="1">
    <citation type="journal article" date="2023" name="Mol. Phylogenet. Evol.">
        <title>Genome-scale phylogeny and comparative genomics of the fungal order Sordariales.</title>
        <authorList>
            <person name="Hensen N."/>
            <person name="Bonometti L."/>
            <person name="Westerberg I."/>
            <person name="Brannstrom I.O."/>
            <person name="Guillou S."/>
            <person name="Cros-Aarteil S."/>
            <person name="Calhoun S."/>
            <person name="Haridas S."/>
            <person name="Kuo A."/>
            <person name="Mondo S."/>
            <person name="Pangilinan J."/>
            <person name="Riley R."/>
            <person name="LaButti K."/>
            <person name="Andreopoulos B."/>
            <person name="Lipzen A."/>
            <person name="Chen C."/>
            <person name="Yan M."/>
            <person name="Daum C."/>
            <person name="Ng V."/>
            <person name="Clum A."/>
            <person name="Steindorff A."/>
            <person name="Ohm R.A."/>
            <person name="Martin F."/>
            <person name="Silar P."/>
            <person name="Natvig D.O."/>
            <person name="Lalanne C."/>
            <person name="Gautier V."/>
            <person name="Ament-Velasquez S.L."/>
            <person name="Kruys A."/>
            <person name="Hutchinson M.I."/>
            <person name="Powell A.J."/>
            <person name="Barry K."/>
            <person name="Miller A.N."/>
            <person name="Grigoriev I.V."/>
            <person name="Debuchy R."/>
            <person name="Gladieux P."/>
            <person name="Hiltunen Thoren M."/>
            <person name="Johannesson H."/>
        </authorList>
    </citation>
    <scope>NUCLEOTIDE SEQUENCE</scope>
    <source>
        <strain evidence="2">CBS 168.71</strain>
    </source>
</reference>
<keyword evidence="1" id="KW-1133">Transmembrane helix</keyword>
<evidence type="ECO:0000313" key="2">
    <source>
        <dbReference type="EMBL" id="KAK3292287.1"/>
    </source>
</evidence>
<protein>
    <submittedName>
        <fullName evidence="2">Uncharacterized protein</fullName>
    </submittedName>
</protein>
<dbReference type="AlphaFoldDB" id="A0AAE0H9D5"/>
<dbReference type="GeneID" id="87836595"/>
<dbReference type="EMBL" id="JAUEPN010000007">
    <property type="protein sequence ID" value="KAK3292287.1"/>
    <property type="molecule type" value="Genomic_DNA"/>
</dbReference>
<accession>A0AAE0H9D5</accession>
<keyword evidence="3" id="KW-1185">Reference proteome</keyword>
<organism evidence="2 3">
    <name type="scientific">Chaetomium fimeti</name>
    <dbReference type="NCBI Taxonomy" id="1854472"/>
    <lineage>
        <taxon>Eukaryota</taxon>
        <taxon>Fungi</taxon>
        <taxon>Dikarya</taxon>
        <taxon>Ascomycota</taxon>
        <taxon>Pezizomycotina</taxon>
        <taxon>Sordariomycetes</taxon>
        <taxon>Sordariomycetidae</taxon>
        <taxon>Sordariales</taxon>
        <taxon>Chaetomiaceae</taxon>
        <taxon>Chaetomium</taxon>
    </lineage>
</organism>
<evidence type="ECO:0000256" key="1">
    <source>
        <dbReference type="SAM" id="Phobius"/>
    </source>
</evidence>
<comment type="caution">
    <text evidence="2">The sequence shown here is derived from an EMBL/GenBank/DDBJ whole genome shotgun (WGS) entry which is preliminary data.</text>
</comment>
<sequence length="220" mass="24236">MRCDDRGRFALLVTFVASQPTIKHHLQNSNGGATVLHVCASPTAGLHLASLQLIPRVSCWVGERVSSFFHYHYHTAKYIQEVYLPSAAAAATTLAWYRAAVVSPVPEPGGVETPPGRSPAPVSLVGWLAHDFLASERVNLFWSGLDPIESLLCFALLCAEWSARESGCRPGGGGWVGVCVCRRPHTPAPPAHAWRARQILFLRLFCFGVWFRFWRVVFGV</sequence>
<gene>
    <name evidence="2" type="ORF">B0H64DRAFT_225883</name>
</gene>
<evidence type="ECO:0000313" key="3">
    <source>
        <dbReference type="Proteomes" id="UP001278766"/>
    </source>
</evidence>
<name>A0AAE0H9D5_9PEZI</name>